<keyword evidence="2 3" id="KW-0119">Carbohydrate metabolism</keyword>
<dbReference type="Gene3D" id="3.40.50.10490">
    <property type="entry name" value="Glucose-6-phosphate isomerase like protein, domain 1"/>
    <property type="match status" value="1"/>
</dbReference>
<comment type="function">
    <text evidence="3">Specifically catalyzes the cleavage of the D-lactyl ether substituent of MurNAc 6-phosphate, producing GlcNAc 6-phosphate and D-lactate.</text>
</comment>
<dbReference type="PANTHER" id="PTHR10088:SF4">
    <property type="entry name" value="GLUCOKINASE REGULATORY PROTEIN"/>
    <property type="match status" value="1"/>
</dbReference>
<dbReference type="HAMAP" id="MF_00068">
    <property type="entry name" value="MurQ"/>
    <property type="match status" value="1"/>
</dbReference>
<feature type="active site" description="Proton donor" evidence="3">
    <location>
        <position position="89"/>
    </location>
</feature>
<reference evidence="6" key="1">
    <citation type="journal article" date="2019" name="Int. J. Syst. Evol. Microbiol.">
        <title>The Global Catalogue of Microorganisms (GCM) 10K type strain sequencing project: providing services to taxonomists for standard genome sequencing and annotation.</title>
        <authorList>
            <consortium name="The Broad Institute Genomics Platform"/>
            <consortium name="The Broad Institute Genome Sequencing Center for Infectious Disease"/>
            <person name="Wu L."/>
            <person name="Ma J."/>
        </authorList>
    </citation>
    <scope>NUCLEOTIDE SEQUENCE [LARGE SCALE GENOMIC DNA]</scope>
    <source>
        <strain evidence="6">CCUG 56698</strain>
    </source>
</reference>
<dbReference type="SUPFAM" id="SSF53697">
    <property type="entry name" value="SIS domain"/>
    <property type="match status" value="1"/>
</dbReference>
<comment type="miscellaneous">
    <text evidence="3">A lyase-type mechanism (elimination/hydration) is suggested for the cleavage of the lactyl ether bond of MurNAc 6-phosphate, with the formation of an alpha,beta-unsaturated aldehyde intermediate with (E)-stereochemistry, followed by the syn addition of water to give product.</text>
</comment>
<comment type="catalytic activity">
    <reaction evidence="3">
        <text>N-acetyl-D-muramate 6-phosphate + H2O = N-acetyl-D-glucosamine 6-phosphate + (R)-lactate</text>
        <dbReference type="Rhea" id="RHEA:26410"/>
        <dbReference type="ChEBI" id="CHEBI:15377"/>
        <dbReference type="ChEBI" id="CHEBI:16004"/>
        <dbReference type="ChEBI" id="CHEBI:57513"/>
        <dbReference type="ChEBI" id="CHEBI:58722"/>
        <dbReference type="EC" id="4.2.1.126"/>
    </reaction>
</comment>
<gene>
    <name evidence="3 5" type="primary">murQ</name>
    <name evidence="5" type="ORF">ACFQWG_05545</name>
</gene>
<comment type="subunit">
    <text evidence="3">Homodimer.</text>
</comment>
<evidence type="ECO:0000256" key="1">
    <source>
        <dbReference type="ARBA" id="ARBA00023239"/>
    </source>
</evidence>
<protein>
    <recommendedName>
        <fullName evidence="3">N-acetylmuramic acid 6-phosphate etherase</fullName>
        <shortName evidence="3">MurNAc-6-P etherase</shortName>
        <ecNumber evidence="3">4.2.1.126</ecNumber>
    </recommendedName>
    <alternativeName>
        <fullName evidence="3">N-acetylmuramic acid 6-phosphate hydrolase</fullName>
    </alternativeName>
    <alternativeName>
        <fullName evidence="3">N-acetylmuramic acid 6-phosphate lyase</fullName>
    </alternativeName>
</protein>
<proteinExistence type="inferred from homology"/>
<dbReference type="Proteomes" id="UP001596527">
    <property type="component" value="Unassembled WGS sequence"/>
</dbReference>
<dbReference type="NCBIfam" id="NF003915">
    <property type="entry name" value="PRK05441.1"/>
    <property type="match status" value="1"/>
</dbReference>
<evidence type="ECO:0000256" key="3">
    <source>
        <dbReference type="HAMAP-Rule" id="MF_00068"/>
    </source>
</evidence>
<comment type="caution">
    <text evidence="5">The sequence shown here is derived from an EMBL/GenBank/DDBJ whole genome shotgun (WGS) entry which is preliminary data.</text>
</comment>
<dbReference type="InterPro" id="IPR040190">
    <property type="entry name" value="MURQ/GCKR"/>
</dbReference>
<accession>A0ABW2SKR5</accession>
<feature type="active site" evidence="3">
    <location>
        <position position="120"/>
    </location>
</feature>
<comment type="pathway">
    <text evidence="3">Amino-sugar metabolism; N-acetylmuramate degradation.</text>
</comment>
<evidence type="ECO:0000256" key="2">
    <source>
        <dbReference type="ARBA" id="ARBA00023277"/>
    </source>
</evidence>
<comment type="similarity">
    <text evidence="3">Belongs to the GCKR-like family. MurNAc-6-P etherase subfamily.</text>
</comment>
<dbReference type="EMBL" id="JBHTEF010000001">
    <property type="protein sequence ID" value="MFC7580672.1"/>
    <property type="molecule type" value="Genomic_DNA"/>
</dbReference>
<dbReference type="RefSeq" id="WP_380972950.1">
    <property type="nucleotide sequence ID" value="NZ_JBHTEF010000001.1"/>
</dbReference>
<keyword evidence="1 3" id="KW-0456">Lyase</keyword>
<dbReference type="NCBIfam" id="NF009222">
    <property type="entry name" value="PRK12570.1"/>
    <property type="match status" value="1"/>
</dbReference>
<dbReference type="PANTHER" id="PTHR10088">
    <property type="entry name" value="GLUCOKINASE REGULATORY PROTEIN"/>
    <property type="match status" value="1"/>
</dbReference>
<evidence type="ECO:0000313" key="5">
    <source>
        <dbReference type="EMBL" id="MFC7580672.1"/>
    </source>
</evidence>
<dbReference type="CDD" id="cd05007">
    <property type="entry name" value="SIS_Etherase"/>
    <property type="match status" value="1"/>
</dbReference>
<dbReference type="PROSITE" id="PS51464">
    <property type="entry name" value="SIS"/>
    <property type="match status" value="1"/>
</dbReference>
<dbReference type="Pfam" id="PF22645">
    <property type="entry name" value="GKRP_SIS_N"/>
    <property type="match status" value="1"/>
</dbReference>
<name>A0ABW2SKR5_9ACTO</name>
<dbReference type="GO" id="GO:0016829">
    <property type="term" value="F:lyase activity"/>
    <property type="evidence" value="ECO:0007669"/>
    <property type="project" value="UniProtKB-KW"/>
</dbReference>
<dbReference type="Gene3D" id="1.10.8.1080">
    <property type="match status" value="1"/>
</dbReference>
<dbReference type="InterPro" id="IPR001347">
    <property type="entry name" value="SIS_dom"/>
</dbReference>
<organism evidence="5 6">
    <name type="scientific">Schaalia naturae</name>
    <dbReference type="NCBI Taxonomy" id="635203"/>
    <lineage>
        <taxon>Bacteria</taxon>
        <taxon>Bacillati</taxon>
        <taxon>Actinomycetota</taxon>
        <taxon>Actinomycetes</taxon>
        <taxon>Actinomycetales</taxon>
        <taxon>Actinomycetaceae</taxon>
        <taxon>Schaalia</taxon>
    </lineage>
</organism>
<sequence>MTGPTPEDIARLETEKVSAEFAALDRMSALEIVTTMNRKDATIPPVIARALPEIAQVVDAATASLRVGGRLVYAGCGTAGRLGVLDASECPPTFGTDPSTVIGLIAGGDAALRTAVEGSEDDEPAGAADIAALGVGPSDTVVGIAASGRTPYTVAAVRRARQLGAATAALVCTAGSPLAHAADIPLEVVTGPEVVAGSTRLSAGTAQKLVLNMISTATMVRMGKTFGNRMVDVRATNAKLEARAVTIVSDIADVDLGAARRALAEAGGEAKTAALMLMAGVDALAARERLRSAEGSLRAALGPDPSPAH</sequence>
<dbReference type="NCBIfam" id="TIGR00274">
    <property type="entry name" value="N-acetylmuramic acid 6-phosphate etherase"/>
    <property type="match status" value="1"/>
</dbReference>
<evidence type="ECO:0000313" key="6">
    <source>
        <dbReference type="Proteomes" id="UP001596527"/>
    </source>
</evidence>
<dbReference type="InterPro" id="IPR005488">
    <property type="entry name" value="Etherase_MurQ"/>
</dbReference>
<keyword evidence="6" id="KW-1185">Reference proteome</keyword>
<evidence type="ECO:0000259" key="4">
    <source>
        <dbReference type="PROSITE" id="PS51464"/>
    </source>
</evidence>
<dbReference type="InterPro" id="IPR046348">
    <property type="entry name" value="SIS_dom_sf"/>
</dbReference>
<feature type="domain" description="SIS" evidence="4">
    <location>
        <begin position="61"/>
        <end position="224"/>
    </location>
</feature>
<dbReference type="EC" id="4.2.1.126" evidence="3"/>